<reference evidence="1" key="1">
    <citation type="submission" date="2022-08" db="EMBL/GenBank/DDBJ databases">
        <title>Genome sequencing of Pelomonas sp. UHG3.</title>
        <authorList>
            <person name="So Y."/>
        </authorList>
    </citation>
    <scope>NUCLEOTIDE SEQUENCE</scope>
    <source>
        <strain evidence="1">UHG3</strain>
    </source>
</reference>
<dbReference type="EMBL" id="JAPPUY010000005">
    <property type="protein sequence ID" value="MCY4747104.1"/>
    <property type="molecule type" value="Genomic_DNA"/>
</dbReference>
<proteinExistence type="predicted"/>
<keyword evidence="2" id="KW-1185">Reference proteome</keyword>
<sequence>MTDDLYRPERLTLRVKHRDLLGTLRQHGVPDEQLPVTAPLCGDLLLSYAFEQPEHFVMATPPLLAQAGVSTADIRALALANFKGRFTAQLVRTGVHDGVFAVRTGGELEAVLLAFDGFWQHHVSREIGPVTQVCAPRRDVLLIADPGVPGALAALRVEAARVFHASTDAHALSLQCMQWAPAGWQLAQLATEAVA</sequence>
<gene>
    <name evidence="1" type="ORF">NYO99_19175</name>
</gene>
<accession>A0ACC6CFJ5</accession>
<protein>
    <submittedName>
        <fullName evidence="1">DUF1444 domain-containing protein</fullName>
    </submittedName>
</protein>
<name>A0ACC6CFJ5_9BURK</name>
<comment type="caution">
    <text evidence="1">The sequence shown here is derived from an EMBL/GenBank/DDBJ whole genome shotgun (WGS) entry which is preliminary data.</text>
</comment>
<dbReference type="Proteomes" id="UP001076464">
    <property type="component" value="Unassembled WGS sequence"/>
</dbReference>
<evidence type="ECO:0000313" key="1">
    <source>
        <dbReference type="EMBL" id="MCY4747104.1"/>
    </source>
</evidence>
<organism evidence="1 2">
    <name type="scientific">Roseateles hydrophilus</name>
    <dbReference type="NCBI Taxonomy" id="2975054"/>
    <lineage>
        <taxon>Bacteria</taxon>
        <taxon>Pseudomonadati</taxon>
        <taxon>Pseudomonadota</taxon>
        <taxon>Betaproteobacteria</taxon>
        <taxon>Burkholderiales</taxon>
        <taxon>Sphaerotilaceae</taxon>
        <taxon>Roseateles</taxon>
    </lineage>
</organism>
<evidence type="ECO:0000313" key="2">
    <source>
        <dbReference type="Proteomes" id="UP001076464"/>
    </source>
</evidence>